<sequence>MLPRPRYNLGSFPLVCSSSPSTHSLHHPMARPSQTIQFQPAIDLLSFDTISSLILGLGTWFFVCWLWPRCTTQGEEAKCLEELRYLQNRILWYEQGIPPGFPGLERSMEQIKARFRSCESQMILCQNVTRDSVWKASGSDIRKELSHIDDDIYVGVTFNVQAR</sequence>
<reference evidence="1" key="2">
    <citation type="submission" date="2020-11" db="EMBL/GenBank/DDBJ databases">
        <authorList>
            <consortium name="DOE Joint Genome Institute"/>
            <person name="Kuo A."/>
            <person name="Miyauchi S."/>
            <person name="Kiss E."/>
            <person name="Drula E."/>
            <person name="Kohler A."/>
            <person name="Sanchez-Garcia M."/>
            <person name="Andreopoulos B."/>
            <person name="Barry K.W."/>
            <person name="Bonito G."/>
            <person name="Buee M."/>
            <person name="Carver A."/>
            <person name="Chen C."/>
            <person name="Cichocki N."/>
            <person name="Clum A."/>
            <person name="Culley D."/>
            <person name="Crous P.W."/>
            <person name="Fauchery L."/>
            <person name="Girlanda M."/>
            <person name="Hayes R."/>
            <person name="Keri Z."/>
            <person name="Labutti K."/>
            <person name="Lipzen A."/>
            <person name="Lombard V."/>
            <person name="Magnuson J."/>
            <person name="Maillard F."/>
            <person name="Morin E."/>
            <person name="Murat C."/>
            <person name="Nolan M."/>
            <person name="Ohm R."/>
            <person name="Pangilinan J."/>
            <person name="Pereira M."/>
            <person name="Perotto S."/>
            <person name="Peter M."/>
            <person name="Riley R."/>
            <person name="Sitrit Y."/>
            <person name="Stielow B."/>
            <person name="Szollosi G."/>
            <person name="Zifcakova L."/>
            <person name="Stursova M."/>
            <person name="Spatafora J.W."/>
            <person name="Tedersoo L."/>
            <person name="Vaario L.-M."/>
            <person name="Yamada A."/>
            <person name="Yan M."/>
            <person name="Wang P."/>
            <person name="Xu J."/>
            <person name="Bruns T."/>
            <person name="Baldrian P."/>
            <person name="Vilgalys R."/>
            <person name="Henrissat B."/>
            <person name="Grigoriev I.V."/>
            <person name="Hibbett D."/>
            <person name="Nagy L.G."/>
            <person name="Martin F.M."/>
        </authorList>
    </citation>
    <scope>NUCLEOTIDE SEQUENCE</scope>
    <source>
        <strain evidence="1">UH-Tt-Lm1</strain>
    </source>
</reference>
<proteinExistence type="predicted"/>
<organism evidence="1 2">
    <name type="scientific">Thelephora terrestris</name>
    <dbReference type="NCBI Taxonomy" id="56493"/>
    <lineage>
        <taxon>Eukaryota</taxon>
        <taxon>Fungi</taxon>
        <taxon>Dikarya</taxon>
        <taxon>Basidiomycota</taxon>
        <taxon>Agaricomycotina</taxon>
        <taxon>Agaricomycetes</taxon>
        <taxon>Thelephorales</taxon>
        <taxon>Thelephoraceae</taxon>
        <taxon>Thelephora</taxon>
    </lineage>
</organism>
<dbReference type="Proteomes" id="UP000736335">
    <property type="component" value="Unassembled WGS sequence"/>
</dbReference>
<keyword evidence="2" id="KW-1185">Reference proteome</keyword>
<dbReference type="EMBL" id="WIUZ02000018">
    <property type="protein sequence ID" value="KAF9779713.1"/>
    <property type="molecule type" value="Genomic_DNA"/>
</dbReference>
<name>A0A9P6H5K6_9AGAM</name>
<gene>
    <name evidence="1" type="ORF">BJ322DRAFT_336548</name>
</gene>
<dbReference type="AlphaFoldDB" id="A0A9P6H5K6"/>
<comment type="caution">
    <text evidence="1">The sequence shown here is derived from an EMBL/GenBank/DDBJ whole genome shotgun (WGS) entry which is preliminary data.</text>
</comment>
<accession>A0A9P6H5K6</accession>
<reference evidence="1" key="1">
    <citation type="journal article" date="2020" name="Nat. Commun.">
        <title>Large-scale genome sequencing of mycorrhizal fungi provides insights into the early evolution of symbiotic traits.</title>
        <authorList>
            <person name="Miyauchi S."/>
            <person name="Kiss E."/>
            <person name="Kuo A."/>
            <person name="Drula E."/>
            <person name="Kohler A."/>
            <person name="Sanchez-Garcia M."/>
            <person name="Morin E."/>
            <person name="Andreopoulos B."/>
            <person name="Barry K.W."/>
            <person name="Bonito G."/>
            <person name="Buee M."/>
            <person name="Carver A."/>
            <person name="Chen C."/>
            <person name="Cichocki N."/>
            <person name="Clum A."/>
            <person name="Culley D."/>
            <person name="Crous P.W."/>
            <person name="Fauchery L."/>
            <person name="Girlanda M."/>
            <person name="Hayes R.D."/>
            <person name="Keri Z."/>
            <person name="LaButti K."/>
            <person name="Lipzen A."/>
            <person name="Lombard V."/>
            <person name="Magnuson J."/>
            <person name="Maillard F."/>
            <person name="Murat C."/>
            <person name="Nolan M."/>
            <person name="Ohm R.A."/>
            <person name="Pangilinan J."/>
            <person name="Pereira M.F."/>
            <person name="Perotto S."/>
            <person name="Peter M."/>
            <person name="Pfister S."/>
            <person name="Riley R."/>
            <person name="Sitrit Y."/>
            <person name="Stielow J.B."/>
            <person name="Szollosi G."/>
            <person name="Zifcakova L."/>
            <person name="Stursova M."/>
            <person name="Spatafora J.W."/>
            <person name="Tedersoo L."/>
            <person name="Vaario L.M."/>
            <person name="Yamada A."/>
            <person name="Yan M."/>
            <person name="Wang P."/>
            <person name="Xu J."/>
            <person name="Bruns T."/>
            <person name="Baldrian P."/>
            <person name="Vilgalys R."/>
            <person name="Dunand C."/>
            <person name="Henrissat B."/>
            <person name="Grigoriev I.V."/>
            <person name="Hibbett D."/>
            <person name="Nagy L.G."/>
            <person name="Martin F.M."/>
        </authorList>
    </citation>
    <scope>NUCLEOTIDE SEQUENCE</scope>
    <source>
        <strain evidence="1">UH-Tt-Lm1</strain>
    </source>
</reference>
<protein>
    <submittedName>
        <fullName evidence="1">Uncharacterized protein</fullName>
    </submittedName>
</protein>
<evidence type="ECO:0000313" key="2">
    <source>
        <dbReference type="Proteomes" id="UP000736335"/>
    </source>
</evidence>
<evidence type="ECO:0000313" key="1">
    <source>
        <dbReference type="EMBL" id="KAF9779713.1"/>
    </source>
</evidence>